<evidence type="ECO:0000256" key="3">
    <source>
        <dbReference type="ARBA" id="ARBA00022676"/>
    </source>
</evidence>
<protein>
    <submittedName>
        <fullName evidence="6">Mycofactocin system glycosyltransferase</fullName>
    </submittedName>
</protein>
<organism evidence="6 7">
    <name type="scientific">Haloactinomyces albus</name>
    <dbReference type="NCBI Taxonomy" id="1352928"/>
    <lineage>
        <taxon>Bacteria</taxon>
        <taxon>Bacillati</taxon>
        <taxon>Actinomycetota</taxon>
        <taxon>Actinomycetes</taxon>
        <taxon>Actinopolysporales</taxon>
        <taxon>Actinopolysporaceae</taxon>
        <taxon>Haloactinomyces</taxon>
    </lineage>
</organism>
<dbReference type="PANTHER" id="PTHR43179:SF12">
    <property type="entry name" value="GALACTOFURANOSYLTRANSFERASE GLFT2"/>
    <property type="match status" value="1"/>
</dbReference>
<proteinExistence type="inferred from homology"/>
<comment type="pathway">
    <text evidence="1">Cell wall biogenesis; cell wall polysaccharide biosynthesis.</text>
</comment>
<evidence type="ECO:0000313" key="6">
    <source>
        <dbReference type="EMBL" id="MDR7303985.1"/>
    </source>
</evidence>
<evidence type="ECO:0000256" key="1">
    <source>
        <dbReference type="ARBA" id="ARBA00004776"/>
    </source>
</evidence>
<evidence type="ECO:0000259" key="5">
    <source>
        <dbReference type="Pfam" id="PF00535"/>
    </source>
</evidence>
<dbReference type="Gene3D" id="3.90.550.10">
    <property type="entry name" value="Spore Coat Polysaccharide Biosynthesis Protein SpsA, Chain A"/>
    <property type="match status" value="1"/>
</dbReference>
<keyword evidence="4" id="KW-0808">Transferase</keyword>
<evidence type="ECO:0000313" key="7">
    <source>
        <dbReference type="Proteomes" id="UP001180845"/>
    </source>
</evidence>
<dbReference type="SUPFAM" id="SSF53448">
    <property type="entry name" value="Nucleotide-diphospho-sugar transferases"/>
    <property type="match status" value="1"/>
</dbReference>
<reference evidence="6" key="1">
    <citation type="submission" date="2023-07" db="EMBL/GenBank/DDBJ databases">
        <title>Sequencing the genomes of 1000 actinobacteria strains.</title>
        <authorList>
            <person name="Klenk H.-P."/>
        </authorList>
    </citation>
    <scope>NUCLEOTIDE SEQUENCE</scope>
    <source>
        <strain evidence="6">DSM 45977</strain>
    </source>
</reference>
<comment type="similarity">
    <text evidence="2">Belongs to the glycosyltransferase 2 family.</text>
</comment>
<dbReference type="EMBL" id="JAVDXW010000001">
    <property type="protein sequence ID" value="MDR7303985.1"/>
    <property type="molecule type" value="Genomic_DNA"/>
</dbReference>
<dbReference type="NCBIfam" id="TIGR03965">
    <property type="entry name" value="mycofact_glyco"/>
    <property type="match status" value="1"/>
</dbReference>
<dbReference type="Proteomes" id="UP001180845">
    <property type="component" value="Unassembled WGS sequence"/>
</dbReference>
<keyword evidence="7" id="KW-1185">Reference proteome</keyword>
<keyword evidence="3" id="KW-0328">Glycosyltransferase</keyword>
<dbReference type="InterPro" id="IPR001173">
    <property type="entry name" value="Glyco_trans_2-like"/>
</dbReference>
<dbReference type="InterPro" id="IPR023981">
    <property type="entry name" value="MftF"/>
</dbReference>
<sequence length="463" mass="49530">MSAQVASDDRSGTGEPLLLGARLIPDQSVRRLAHGRVLLGGSPLRLLRLGADGARLFDHWVRGEPVGTSAQEHRLARRLISTGLVHPEPSAAAFGPVDVTLVTPVKDNPTGVHRLLAATGELADRIVVDDGSAEPVPGAALRHEEPAGPAVARNSGWRLAHTEFVAFLDSDAVPEPGWLERILPQFADPAVAAVAPRIRSIPGTTAVARYEAERSSLDLGSRPAVVRPMSRISYVPSAALVVRRSALSGMDGFDANLRFGEDVDLVWRLIERGGTVRYQPDAVVRHDPRPNLPSWLRQRFDYGSSAAPLSVRHPRLLSCARMSRWSAATWALLVSGRPAPALAVATVTAALLPRKLRDRGVPATEALRLAGTGHLGAGRLLAEATRRAWWPLVLAACLFSRRARMMATAALLPCVLDAAGKGGGWLALRILDDLAYGAGVWAGCARERTITPLQPQLTGSSLR</sequence>
<accession>A0AAE4CN04</accession>
<dbReference type="AlphaFoldDB" id="A0AAE4CN04"/>
<comment type="caution">
    <text evidence="6">The sequence shown here is derived from an EMBL/GenBank/DDBJ whole genome shotgun (WGS) entry which is preliminary data.</text>
</comment>
<dbReference type="GO" id="GO:0016757">
    <property type="term" value="F:glycosyltransferase activity"/>
    <property type="evidence" value="ECO:0007669"/>
    <property type="project" value="UniProtKB-KW"/>
</dbReference>
<evidence type="ECO:0000256" key="4">
    <source>
        <dbReference type="ARBA" id="ARBA00022679"/>
    </source>
</evidence>
<gene>
    <name evidence="6" type="ORF">JOF55_004166</name>
</gene>
<dbReference type="InterPro" id="IPR029044">
    <property type="entry name" value="Nucleotide-diphossugar_trans"/>
</dbReference>
<dbReference type="RefSeq" id="WP_310276969.1">
    <property type="nucleotide sequence ID" value="NZ_JAVDXW010000001.1"/>
</dbReference>
<dbReference type="PANTHER" id="PTHR43179">
    <property type="entry name" value="RHAMNOSYLTRANSFERASE WBBL"/>
    <property type="match status" value="1"/>
</dbReference>
<evidence type="ECO:0000256" key="2">
    <source>
        <dbReference type="ARBA" id="ARBA00006739"/>
    </source>
</evidence>
<feature type="domain" description="Glycosyltransferase 2-like" evidence="5">
    <location>
        <begin position="112"/>
        <end position="217"/>
    </location>
</feature>
<dbReference type="Pfam" id="PF00535">
    <property type="entry name" value="Glycos_transf_2"/>
    <property type="match status" value="1"/>
</dbReference>
<name>A0AAE4CN04_9ACTN</name>